<evidence type="ECO:0000313" key="2">
    <source>
        <dbReference type="Proteomes" id="UP001213000"/>
    </source>
</evidence>
<organism evidence="1 2">
    <name type="scientific">Leucocoprinus birnbaumii</name>
    <dbReference type="NCBI Taxonomy" id="56174"/>
    <lineage>
        <taxon>Eukaryota</taxon>
        <taxon>Fungi</taxon>
        <taxon>Dikarya</taxon>
        <taxon>Basidiomycota</taxon>
        <taxon>Agaricomycotina</taxon>
        <taxon>Agaricomycetes</taxon>
        <taxon>Agaricomycetidae</taxon>
        <taxon>Agaricales</taxon>
        <taxon>Agaricineae</taxon>
        <taxon>Agaricaceae</taxon>
        <taxon>Leucocoprinus</taxon>
    </lineage>
</organism>
<name>A0AAD5YPC3_9AGAR</name>
<dbReference type="SUPFAM" id="SSF57903">
    <property type="entry name" value="FYVE/PHD zinc finger"/>
    <property type="match status" value="1"/>
</dbReference>
<proteinExistence type="predicted"/>
<keyword evidence="2" id="KW-1185">Reference proteome</keyword>
<gene>
    <name evidence="1" type="ORF">NP233_g13077</name>
</gene>
<dbReference type="CDD" id="cd15489">
    <property type="entry name" value="PHD_SF"/>
    <property type="match status" value="1"/>
</dbReference>
<comment type="caution">
    <text evidence="1">The sequence shown here is derived from an EMBL/GenBank/DDBJ whole genome shotgun (WGS) entry which is preliminary data.</text>
</comment>
<dbReference type="EMBL" id="JANIEX010002203">
    <property type="protein sequence ID" value="KAJ3551462.1"/>
    <property type="molecule type" value="Genomic_DNA"/>
</dbReference>
<dbReference type="Proteomes" id="UP001213000">
    <property type="component" value="Unassembled WGS sequence"/>
</dbReference>
<accession>A0AAD5YPC3</accession>
<dbReference type="AlphaFoldDB" id="A0AAD5YPC3"/>
<evidence type="ECO:0008006" key="3">
    <source>
        <dbReference type="Google" id="ProtNLM"/>
    </source>
</evidence>
<dbReference type="InterPro" id="IPR011011">
    <property type="entry name" value="Znf_FYVE_PHD"/>
</dbReference>
<sequence length="340" mass="39472">MSESPPPTQSVRLPTLDQLRRRTLFKRLDEITLSRTPDYIALSQLSQVSVQTLSRDASETIKKKDILFVVGPDTKRGPEPHHAQTYWKVYVNAIYLGVSQEHVDWYHEIFLYCDYLYGKRDFGAVRLHRPEIKAEFIERLGETELVMSDVPGIIHGSTVEDKCELYRFESHRVNEPDIPPGSWYYRYELTHLSDKSKGDNDIVHGKIKDLQETLCECGKTYSPDSERQIFCKHCRRWLHVDCCDVYGPRFEDSEPTLAQQLASAPRTRGVVEDAEPNDWNIAGSGRNLNKYARWVERNPGEEEEEAEKYFVDKFGWAFYNAVLTDLKLEEVRCPRCSTVL</sequence>
<dbReference type="InterPro" id="IPR013083">
    <property type="entry name" value="Znf_RING/FYVE/PHD"/>
</dbReference>
<evidence type="ECO:0000313" key="1">
    <source>
        <dbReference type="EMBL" id="KAJ3551462.1"/>
    </source>
</evidence>
<reference evidence="1" key="1">
    <citation type="submission" date="2022-07" db="EMBL/GenBank/DDBJ databases">
        <title>Genome Sequence of Leucocoprinus birnbaumii.</title>
        <authorList>
            <person name="Buettner E."/>
        </authorList>
    </citation>
    <scope>NUCLEOTIDE SEQUENCE</scope>
    <source>
        <strain evidence="1">VT141</strain>
    </source>
</reference>
<dbReference type="Gene3D" id="3.30.40.10">
    <property type="entry name" value="Zinc/RING finger domain, C3HC4 (zinc finger)"/>
    <property type="match status" value="1"/>
</dbReference>
<protein>
    <recommendedName>
        <fullName evidence="3">BAH domain-containing protein</fullName>
    </recommendedName>
</protein>